<dbReference type="AlphaFoldDB" id="A0A7G9Z9G2"/>
<organism evidence="1">
    <name type="scientific">Candidatus Methanophaga sp. ANME-1 ERB7</name>
    <dbReference type="NCBI Taxonomy" id="2759913"/>
    <lineage>
        <taxon>Archaea</taxon>
        <taxon>Methanobacteriati</taxon>
        <taxon>Methanobacteriota</taxon>
        <taxon>Stenosarchaea group</taxon>
        <taxon>Methanomicrobia</taxon>
        <taxon>Candidatus Methanophagales</taxon>
        <taxon>Candidatus Methanophagaceae</taxon>
        <taxon>Candidatus Methanophaga</taxon>
    </lineage>
</organism>
<dbReference type="EMBL" id="MT631671">
    <property type="protein sequence ID" value="QNO56896.1"/>
    <property type="molecule type" value="Genomic_DNA"/>
</dbReference>
<accession>A0A7G9Z9G2</accession>
<proteinExistence type="predicted"/>
<evidence type="ECO:0000313" key="1">
    <source>
        <dbReference type="EMBL" id="QNO56896.1"/>
    </source>
</evidence>
<protein>
    <submittedName>
        <fullName evidence="1">Uncharacterized protein</fullName>
    </submittedName>
</protein>
<gene>
    <name evidence="1" type="ORF">KGHFPOIM_00038</name>
</gene>
<reference evidence="1" key="1">
    <citation type="submission" date="2020-06" db="EMBL/GenBank/DDBJ databases">
        <title>Unique genomic features of the anaerobic methanotrophic archaea.</title>
        <authorList>
            <person name="Chadwick G.L."/>
            <person name="Skennerton C.T."/>
            <person name="Laso-Perez R."/>
            <person name="Leu A.O."/>
            <person name="Speth D.R."/>
            <person name="Yu H."/>
            <person name="Morgan-Lang C."/>
            <person name="Hatzenpichler R."/>
            <person name="Goudeau D."/>
            <person name="Malmstrom R."/>
            <person name="Brazelton W.J."/>
            <person name="Woyke T."/>
            <person name="Hallam S.J."/>
            <person name="Tyson G.W."/>
            <person name="Wegener G."/>
            <person name="Boetius A."/>
            <person name="Orphan V."/>
        </authorList>
    </citation>
    <scope>NUCLEOTIDE SEQUENCE</scope>
</reference>
<name>A0A7G9Z9G2_9EURY</name>
<sequence>MISIRKITPSEFYSCLSTKKNITYLSTLKLNFITGKLGGSRKAWMKDLLKNLLKK</sequence>